<evidence type="ECO:0000256" key="1">
    <source>
        <dbReference type="SAM" id="Phobius"/>
    </source>
</evidence>
<evidence type="ECO:0000313" key="2">
    <source>
        <dbReference type="EMBL" id="CAF5057058.1"/>
    </source>
</evidence>
<evidence type="ECO:0000313" key="3">
    <source>
        <dbReference type="Proteomes" id="UP000681720"/>
    </source>
</evidence>
<keyword evidence="1" id="KW-0472">Membrane</keyword>
<dbReference type="AlphaFoldDB" id="A0A8S3E2H3"/>
<sequence>MINKNQIVLITVVIIIITLALFQRPMFELLRSRRIRSPLIDIYVHSRLLPVHGLVDPACTRTKNVYVCAGICPWPNTQNNERISCSFLPRKPNPDFVAHNVYCTPDPDQCPSYNAWLKDDLPQTRQHIQRIPDKLLSNFTLNYSIPVDSSNQQFRTSDTWPANWTVEFIEKYRKQVRARESYGSYNNKDIYPALDNYASLAIVNKACAVIGTENPWIEAALLEYNASSVTTIEYATIYSNTPRLYTIKPMDFARKQSNRKQRQLFDSVWSYSSIEHDGLGRYRDPLNPYGDFQTMIKITCILKPGGLLFLSVPLNTQDFIQFNLHRIYGPIRLPLLYRHFHVVEVLGSG</sequence>
<keyword evidence="1" id="KW-0812">Transmembrane</keyword>
<proteinExistence type="predicted"/>
<organism evidence="2 3">
    <name type="scientific">Rotaria magnacalcarata</name>
    <dbReference type="NCBI Taxonomy" id="392030"/>
    <lineage>
        <taxon>Eukaryota</taxon>
        <taxon>Metazoa</taxon>
        <taxon>Spiralia</taxon>
        <taxon>Gnathifera</taxon>
        <taxon>Rotifera</taxon>
        <taxon>Eurotatoria</taxon>
        <taxon>Bdelloidea</taxon>
        <taxon>Philodinida</taxon>
        <taxon>Philodinidae</taxon>
        <taxon>Rotaria</taxon>
    </lineage>
</organism>
<name>A0A8S3E2H3_9BILA</name>
<feature type="non-terminal residue" evidence="2">
    <location>
        <position position="349"/>
    </location>
</feature>
<accession>A0A8S3E2H3</accession>
<dbReference type="InterPro" id="IPR004951">
    <property type="entry name" value="DUF268_CAE_spp"/>
</dbReference>
<comment type="caution">
    <text evidence="2">The sequence shown here is derived from an EMBL/GenBank/DDBJ whole genome shotgun (WGS) entry which is preliminary data.</text>
</comment>
<dbReference type="Proteomes" id="UP000681720">
    <property type="component" value="Unassembled WGS sequence"/>
</dbReference>
<gene>
    <name evidence="2" type="ORF">GIL414_LOCUS60296</name>
</gene>
<dbReference type="EMBL" id="CAJOBJ010232079">
    <property type="protein sequence ID" value="CAF5057058.1"/>
    <property type="molecule type" value="Genomic_DNA"/>
</dbReference>
<dbReference type="Pfam" id="PF03269">
    <property type="entry name" value="DUF268"/>
    <property type="match status" value="1"/>
</dbReference>
<protein>
    <submittedName>
        <fullName evidence="2">Uncharacterized protein</fullName>
    </submittedName>
</protein>
<reference evidence="2" key="1">
    <citation type="submission" date="2021-02" db="EMBL/GenBank/DDBJ databases">
        <authorList>
            <person name="Nowell W R."/>
        </authorList>
    </citation>
    <scope>NUCLEOTIDE SEQUENCE</scope>
</reference>
<feature type="transmembrane region" description="Helical" evidence="1">
    <location>
        <begin position="6"/>
        <end position="27"/>
    </location>
</feature>
<keyword evidence="1" id="KW-1133">Transmembrane helix</keyword>